<comment type="caution">
    <text evidence="1">The sequence shown here is derived from an EMBL/GenBank/DDBJ whole genome shotgun (WGS) entry which is preliminary data.</text>
</comment>
<proteinExistence type="predicted"/>
<evidence type="ECO:0000313" key="1">
    <source>
        <dbReference type="EMBL" id="CAG8634510.1"/>
    </source>
</evidence>
<evidence type="ECO:0000313" key="2">
    <source>
        <dbReference type="Proteomes" id="UP000789759"/>
    </source>
</evidence>
<keyword evidence="2" id="KW-1185">Reference proteome</keyword>
<dbReference type="Proteomes" id="UP000789759">
    <property type="component" value="Unassembled WGS sequence"/>
</dbReference>
<dbReference type="EMBL" id="CAJVQA010006122">
    <property type="protein sequence ID" value="CAG8634510.1"/>
    <property type="molecule type" value="Genomic_DNA"/>
</dbReference>
<gene>
    <name evidence="1" type="ORF">CPELLU_LOCUS8551</name>
</gene>
<accession>A0A9N9DAX8</accession>
<dbReference type="AlphaFoldDB" id="A0A9N9DAX8"/>
<name>A0A9N9DAX8_9GLOM</name>
<organism evidence="1 2">
    <name type="scientific">Cetraspora pellucida</name>
    <dbReference type="NCBI Taxonomy" id="1433469"/>
    <lineage>
        <taxon>Eukaryota</taxon>
        <taxon>Fungi</taxon>
        <taxon>Fungi incertae sedis</taxon>
        <taxon>Mucoromycota</taxon>
        <taxon>Glomeromycotina</taxon>
        <taxon>Glomeromycetes</taxon>
        <taxon>Diversisporales</taxon>
        <taxon>Gigasporaceae</taxon>
        <taxon>Cetraspora</taxon>
    </lineage>
</organism>
<reference evidence="1" key="1">
    <citation type="submission" date="2021-06" db="EMBL/GenBank/DDBJ databases">
        <authorList>
            <person name="Kallberg Y."/>
            <person name="Tangrot J."/>
            <person name="Rosling A."/>
        </authorList>
    </citation>
    <scope>NUCLEOTIDE SEQUENCE</scope>
    <source>
        <strain evidence="1">FL966</strain>
    </source>
</reference>
<protein>
    <submittedName>
        <fullName evidence="1">10372_t:CDS:1</fullName>
    </submittedName>
</protein>
<sequence length="333" mass="38565">MRPREFFGTDSKDGIEAILTDHQDYSLHKFIDRDNPLCPIINFDLPREKFDKIEPNSSDSKKMSYHISTFGMHLKNIAKVTVFTKLVHEKLPMGLQDKGITEEHIRVKKALGSKNRNVFDFMLRSPNDEAPVIDSPILDILKEKNRVKDPLQDNKIDAGTIGSEVEYIEKLLEEYKIEGFEVLYSSPTLSNKTYQYYCHRADQEMQIGTKKPSLKLTLNVSVLERENSLPSPEKIEKLDGRLYFAMAPTLDFGKITINIVELRGEPIKLISLIDRIYDTKVIIYDDIDFLPYPPNIEQPKNEFFNLFLGFKAKPALRINYNLVNLIIWHIENI</sequence>